<dbReference type="GeneID" id="20035362"/>
<keyword evidence="3" id="KW-1185">Reference proteome</keyword>
<name>W7AC10_9APIC</name>
<feature type="region of interest" description="Disordered" evidence="1">
    <location>
        <begin position="75"/>
        <end position="95"/>
    </location>
</feature>
<protein>
    <submittedName>
        <fullName evidence="2">Uncharacterized protein</fullName>
    </submittedName>
</protein>
<sequence length="690" mass="78829">MQAEYYPKQNIVSLSIELSSWAKAFLTDLRISKNLLTCTKASIIIKKKKQIRNFHLYKIKLGLLYDSCSNRPDVSVEGEELRQKSSPMDDAPGGNDTRCDSPLRHANGSFCNTYTNEKGGNKNRVMYNEENEIRTSSGKANIFETNDGKDGMNGVEWEGLNGSRPHPLYTKQEHEAKRGTECTPVSVGHGKGHHPSGINNHTKENIQQGCEKTFTDNHFDTGHLLREKNIFSKDFPIFERAHLAKYLFLPSFLSVQSAKIKSIHFVLNERLSICVLLDLIVVRKKNNIVQSSINKELHDMLKMQRSILQCKSCSKGVIICGDVNCILPNLYLNTADFFEHAFCEECTTFSFDGLKDVDRNIFLFPNCLFFHFSLVKTNHLAVKADSLHHFRFLLFCNFCYNSLGYLENQRNHLYSYHKNKNMSDKLKDVFLGSLHDADQGRYTQLSRATTLLRCDHLSLIHFNEGRTKFPHHLGVSPGGKQDAGTETKDVLLSEENFHEEKKHTGKNGTQNDSNIGQNDSYVGQKESKVCHTAGHNGGYLNPSGGITPKVYLLKHKIKMTLNGKNIFRNYNDVLFLNEYMRNKCEKKNKTLFYLRSSEKRKIIEVRIFIRTLYICKILDDARHISNFLGLQKVMKILFSTKGESQLKLANSETIDLSRELYEDVLKMLVAYSFRGCAPGAKLFSYLHLVH</sequence>
<dbReference type="AlphaFoldDB" id="W7AC10"/>
<dbReference type="Proteomes" id="UP000030640">
    <property type="component" value="Unassembled WGS sequence"/>
</dbReference>
<dbReference type="OrthoDB" id="371679at2759"/>
<evidence type="ECO:0000256" key="1">
    <source>
        <dbReference type="SAM" id="MobiDB-lite"/>
    </source>
</evidence>
<reference evidence="2 3" key="1">
    <citation type="submission" date="2013-02" db="EMBL/GenBank/DDBJ databases">
        <title>The Genome Sequence of Plasmodium inui San Antonio 1.</title>
        <authorList>
            <consortium name="The Broad Institute Genome Sequencing Platform"/>
            <consortium name="The Broad Institute Genome Sequencing Center for Infectious Disease"/>
            <person name="Neafsey D."/>
            <person name="Cheeseman I."/>
            <person name="Volkman S."/>
            <person name="Adams J."/>
            <person name="Walker B."/>
            <person name="Young S.K."/>
            <person name="Zeng Q."/>
            <person name="Gargeya S."/>
            <person name="Fitzgerald M."/>
            <person name="Haas B."/>
            <person name="Abouelleil A."/>
            <person name="Alvarado L."/>
            <person name="Arachchi H.M."/>
            <person name="Berlin A.M."/>
            <person name="Chapman S.B."/>
            <person name="Dewar J."/>
            <person name="Goldberg J."/>
            <person name="Griggs A."/>
            <person name="Gujja S."/>
            <person name="Hansen M."/>
            <person name="Howarth C."/>
            <person name="Imamovic A."/>
            <person name="Larimer J."/>
            <person name="McCowan C."/>
            <person name="Murphy C."/>
            <person name="Neiman D."/>
            <person name="Pearson M."/>
            <person name="Priest M."/>
            <person name="Roberts A."/>
            <person name="Saif S."/>
            <person name="Shea T."/>
            <person name="Sisk P."/>
            <person name="Sykes S."/>
            <person name="Wortman J."/>
            <person name="Nusbaum C."/>
            <person name="Birren B."/>
        </authorList>
    </citation>
    <scope>NUCLEOTIDE SEQUENCE [LARGE SCALE GENOMIC DNA]</scope>
    <source>
        <strain evidence="2 3">San Antonio 1</strain>
    </source>
</reference>
<dbReference type="EMBL" id="KI965460">
    <property type="protein sequence ID" value="EUD69225.1"/>
    <property type="molecule type" value="Genomic_DNA"/>
</dbReference>
<dbReference type="RefSeq" id="XP_008813927.1">
    <property type="nucleotide sequence ID" value="XM_008815705.1"/>
</dbReference>
<dbReference type="VEuPathDB" id="PlasmoDB:C922_00088"/>
<evidence type="ECO:0000313" key="2">
    <source>
        <dbReference type="EMBL" id="EUD69225.1"/>
    </source>
</evidence>
<accession>W7AC10</accession>
<gene>
    <name evidence="2" type="ORF">C922_00088</name>
</gene>
<feature type="region of interest" description="Disordered" evidence="1">
    <location>
        <begin position="499"/>
        <end position="520"/>
    </location>
</feature>
<evidence type="ECO:0000313" key="3">
    <source>
        <dbReference type="Proteomes" id="UP000030640"/>
    </source>
</evidence>
<proteinExistence type="predicted"/>
<feature type="region of interest" description="Disordered" evidence="1">
    <location>
        <begin position="172"/>
        <end position="199"/>
    </location>
</feature>
<organism evidence="2 3">
    <name type="scientific">Plasmodium inui San Antonio 1</name>
    <dbReference type="NCBI Taxonomy" id="1237626"/>
    <lineage>
        <taxon>Eukaryota</taxon>
        <taxon>Sar</taxon>
        <taxon>Alveolata</taxon>
        <taxon>Apicomplexa</taxon>
        <taxon>Aconoidasida</taxon>
        <taxon>Haemosporida</taxon>
        <taxon>Plasmodiidae</taxon>
        <taxon>Plasmodium</taxon>
        <taxon>Plasmodium (Plasmodium)</taxon>
    </lineage>
</organism>
<feature type="compositionally biased region" description="Polar residues" evidence="1">
    <location>
        <begin position="506"/>
        <end position="520"/>
    </location>
</feature>